<protein>
    <submittedName>
        <fullName evidence="1">Uncharacterized protein</fullName>
    </submittedName>
</protein>
<sequence>MSGKQPAVELIPTIGKRSPFKAFTTGFDCRGGFRFGRKVTSAREAAKRAFREAKLYHKPVIATGYTLDNERHKVLRVNEKGEITFQHPQFKFKLSPEGGAQ</sequence>
<dbReference type="AlphaFoldDB" id="A0A0F9IQC2"/>
<evidence type="ECO:0000313" key="1">
    <source>
        <dbReference type="EMBL" id="KKM57643.1"/>
    </source>
</evidence>
<reference evidence="1" key="1">
    <citation type="journal article" date="2015" name="Nature">
        <title>Complex archaea that bridge the gap between prokaryotes and eukaryotes.</title>
        <authorList>
            <person name="Spang A."/>
            <person name="Saw J.H."/>
            <person name="Jorgensen S.L."/>
            <person name="Zaremba-Niedzwiedzka K."/>
            <person name="Martijn J."/>
            <person name="Lind A.E."/>
            <person name="van Eijk R."/>
            <person name="Schleper C."/>
            <person name="Guy L."/>
            <person name="Ettema T.J."/>
        </authorList>
    </citation>
    <scope>NUCLEOTIDE SEQUENCE</scope>
</reference>
<organism evidence="1">
    <name type="scientific">marine sediment metagenome</name>
    <dbReference type="NCBI Taxonomy" id="412755"/>
    <lineage>
        <taxon>unclassified sequences</taxon>
        <taxon>metagenomes</taxon>
        <taxon>ecological metagenomes</taxon>
    </lineage>
</organism>
<name>A0A0F9IQC2_9ZZZZ</name>
<dbReference type="EMBL" id="LAZR01011848">
    <property type="protein sequence ID" value="KKM57643.1"/>
    <property type="molecule type" value="Genomic_DNA"/>
</dbReference>
<comment type="caution">
    <text evidence="1">The sequence shown here is derived from an EMBL/GenBank/DDBJ whole genome shotgun (WGS) entry which is preliminary data.</text>
</comment>
<proteinExistence type="predicted"/>
<accession>A0A0F9IQC2</accession>
<gene>
    <name evidence="1" type="ORF">LCGC14_1550540</name>
</gene>